<proteinExistence type="predicted"/>
<evidence type="ECO:0000256" key="1">
    <source>
        <dbReference type="SAM" id="MobiDB-lite"/>
    </source>
</evidence>
<gene>
    <name evidence="2" type="primary">LOC107798008</name>
</gene>
<sequence length="355" mass="39331">MAQQSSRTMVLEPVAPPPDQPARGRGQAARGGSQTIKGRCEPMCRYIFLITESELEQLFLGFLARSRTSQVGSGNCPPLFHTWNTVGVTWPRVDRKLKTMDEDEDGGDDDCLLVARKRGSTDASNAPEPMVVSLHRQAFSKSWAELARYKAELKNSVEERDVLKHLYVQREKEVRDLRVELANARPAERRASIAASRRAQDERDEILVWSRKIEELEAKSAAELAKAKSEAEAFVSSYRDDTEAANTWAHEISITAEVKLSCALDHAKRQSRRETLEEVHARGFDLLADIEKAKTLKEEAVALLSDDEDSASGSGSGGDEDEVPEEEIPEDAAPDDAALEDVASKYVVPEDVAPK</sequence>
<dbReference type="KEGG" id="nta:107798008"/>
<organism evidence="2">
    <name type="scientific">Nicotiana tabacum</name>
    <name type="common">Common tobacco</name>
    <dbReference type="NCBI Taxonomy" id="4097"/>
    <lineage>
        <taxon>Eukaryota</taxon>
        <taxon>Viridiplantae</taxon>
        <taxon>Streptophyta</taxon>
        <taxon>Embryophyta</taxon>
        <taxon>Tracheophyta</taxon>
        <taxon>Spermatophyta</taxon>
        <taxon>Magnoliopsida</taxon>
        <taxon>eudicotyledons</taxon>
        <taxon>Gunneridae</taxon>
        <taxon>Pentapetalae</taxon>
        <taxon>asterids</taxon>
        <taxon>lamiids</taxon>
        <taxon>Solanales</taxon>
        <taxon>Solanaceae</taxon>
        <taxon>Nicotianoideae</taxon>
        <taxon>Nicotianeae</taxon>
        <taxon>Nicotiana</taxon>
    </lineage>
</organism>
<feature type="region of interest" description="Disordered" evidence="1">
    <location>
        <begin position="1"/>
        <end position="34"/>
    </location>
</feature>
<feature type="compositionally biased region" description="Low complexity" evidence="1">
    <location>
        <begin position="23"/>
        <end position="32"/>
    </location>
</feature>
<dbReference type="PaxDb" id="4097-A0A1S4AJ25"/>
<reference evidence="2" key="1">
    <citation type="submission" date="2025-08" db="UniProtKB">
        <authorList>
            <consortium name="RefSeq"/>
        </authorList>
    </citation>
    <scope>IDENTIFICATION</scope>
</reference>
<name>A0A1S4AJ25_TOBAC</name>
<evidence type="ECO:0000313" key="2">
    <source>
        <dbReference type="RefSeq" id="XP_016476423.1"/>
    </source>
</evidence>
<accession>A0A1S4AJ25</accession>
<protein>
    <submittedName>
        <fullName evidence="2">Uncharacterized protein</fullName>
    </submittedName>
</protein>
<feature type="region of interest" description="Disordered" evidence="1">
    <location>
        <begin position="303"/>
        <end position="355"/>
    </location>
</feature>
<dbReference type="AlphaFoldDB" id="A0A1S4AJ25"/>
<dbReference type="RefSeq" id="XP_016476423.1">
    <property type="nucleotide sequence ID" value="XM_016620937.1"/>
</dbReference>
<feature type="compositionally biased region" description="Acidic residues" evidence="1">
    <location>
        <begin position="318"/>
        <end position="339"/>
    </location>
</feature>